<gene>
    <name evidence="2" type="ORF">H663_016185</name>
</gene>
<dbReference type="EMBL" id="LFYT02000026">
    <property type="protein sequence ID" value="PVE41632.1"/>
    <property type="molecule type" value="Genomic_DNA"/>
</dbReference>
<dbReference type="AlphaFoldDB" id="A0A2T7UAJ2"/>
<reference evidence="2" key="1">
    <citation type="submission" date="2017-04" db="EMBL/GenBank/DDBJ databases">
        <title>Unexpected and diverse lifestyles within the genus Limnohabitans.</title>
        <authorList>
            <person name="Kasalicky V."/>
            <person name="Mehrshad M."/>
            <person name="Andrei S.-A."/>
            <person name="Salcher M."/>
            <person name="Kratochvilova H."/>
            <person name="Simek K."/>
            <person name="Ghai R."/>
        </authorList>
    </citation>
    <scope>NUCLEOTIDE SEQUENCE [LARGE SCALE GENOMIC DNA]</scope>
    <source>
        <strain evidence="2">II-D5</strain>
    </source>
</reference>
<name>A0A2T7UAJ2_9BURK</name>
<keyword evidence="3" id="KW-1185">Reference proteome</keyword>
<evidence type="ECO:0000313" key="3">
    <source>
        <dbReference type="Proteomes" id="UP000037507"/>
    </source>
</evidence>
<keyword evidence="1" id="KW-0812">Transmembrane</keyword>
<keyword evidence="1" id="KW-0472">Membrane</keyword>
<dbReference type="Proteomes" id="UP000037507">
    <property type="component" value="Unassembled WGS sequence"/>
</dbReference>
<accession>A0A2T7UAJ2</accession>
<feature type="transmembrane region" description="Helical" evidence="1">
    <location>
        <begin position="41"/>
        <end position="64"/>
    </location>
</feature>
<sequence length="158" mass="17711">MHNAPPVVYPVGRFVWSWGLGLLWAFGGALGLSQWQLASSVTLITVISAWLVWSLCLMLAALCWRRERLNSGQLVWSGEQWLWRDVKGVETAQALKPLLDVGDAMVVCIRPSGATFGQASHMVWLHRQSMPHDWHGFRCAVYSRPPLPHPPAQFVQGL</sequence>
<comment type="caution">
    <text evidence="2">The sequence shown here is derived from an EMBL/GenBank/DDBJ whole genome shotgun (WGS) entry which is preliminary data.</text>
</comment>
<evidence type="ECO:0008006" key="4">
    <source>
        <dbReference type="Google" id="ProtNLM"/>
    </source>
</evidence>
<keyword evidence="1" id="KW-1133">Transmembrane helix</keyword>
<dbReference type="STRING" id="1293045.H663_04650"/>
<feature type="transmembrane region" description="Helical" evidence="1">
    <location>
        <begin position="15"/>
        <end position="35"/>
    </location>
</feature>
<protein>
    <recommendedName>
        <fullName evidence="4">Toxin CptA</fullName>
    </recommendedName>
</protein>
<proteinExistence type="predicted"/>
<evidence type="ECO:0000313" key="2">
    <source>
        <dbReference type="EMBL" id="PVE41632.1"/>
    </source>
</evidence>
<organism evidence="2 3">
    <name type="scientific">Limnohabitans planktonicus II-D5</name>
    <dbReference type="NCBI Taxonomy" id="1293045"/>
    <lineage>
        <taxon>Bacteria</taxon>
        <taxon>Pseudomonadati</taxon>
        <taxon>Pseudomonadota</taxon>
        <taxon>Betaproteobacteria</taxon>
        <taxon>Burkholderiales</taxon>
        <taxon>Comamonadaceae</taxon>
        <taxon>Limnohabitans</taxon>
    </lineage>
</organism>
<evidence type="ECO:0000256" key="1">
    <source>
        <dbReference type="SAM" id="Phobius"/>
    </source>
</evidence>